<dbReference type="AlphaFoldDB" id="W8VD03"/>
<reference evidence="1 2" key="1">
    <citation type="journal article" date="2014" name="Proc. Natl. Acad. Sci. U.S.A.">
        <title>Molecular dissection of the evolution of carbapenem-resistant multilocus sequence type 258 Klebsiella pneumoniae.</title>
        <authorList>
            <person name="Deleo F.R."/>
            <person name="Chen L."/>
            <person name="Porcella S.F."/>
            <person name="Martens C.A."/>
            <person name="Kobayashi S.D."/>
            <person name="Porter A.R."/>
            <person name="Chavda K.D."/>
            <person name="Jacobs M.R."/>
            <person name="Mathema B."/>
            <person name="Olsen R.J."/>
            <person name="Bonomo R.A."/>
            <person name="Musser J.M."/>
            <person name="Kreiswirth B.N."/>
        </authorList>
    </citation>
    <scope>NUCLEOTIDE SEQUENCE [LARGE SCALE GENOMIC DNA]</scope>
    <source>
        <strain evidence="1">30684/NJST258_2</strain>
    </source>
</reference>
<evidence type="ECO:0000313" key="1">
    <source>
        <dbReference type="EMBL" id="AHM77031.1"/>
    </source>
</evidence>
<gene>
    <name evidence="1" type="ORF">KPNJ2_00251</name>
</gene>
<dbReference type="HOGENOM" id="CLU_198226_0_0_6"/>
<dbReference type="PATRIC" id="fig|1420013.3.peg.238"/>
<dbReference type="EMBL" id="CP006918">
    <property type="protein sequence ID" value="AHM77031.1"/>
    <property type="molecule type" value="Genomic_DNA"/>
</dbReference>
<dbReference type="KEGG" id="kps:KPNJ2_00251"/>
<name>W8VD03_KLEPN</name>
<sequence>MMITNVLRVLLIPTPLLLHHVSPEYSQKAAFILEMRFSSHYARQVKKIMERCFNMIDQQNSAAHTSAYIDSIAGSGYV</sequence>
<proteinExistence type="predicted"/>
<organism evidence="1 2">
    <name type="scientific">Klebsiella pneumoniae 30684/NJST258_2</name>
    <dbReference type="NCBI Taxonomy" id="1420013"/>
    <lineage>
        <taxon>Bacteria</taxon>
        <taxon>Pseudomonadati</taxon>
        <taxon>Pseudomonadota</taxon>
        <taxon>Gammaproteobacteria</taxon>
        <taxon>Enterobacterales</taxon>
        <taxon>Enterobacteriaceae</taxon>
        <taxon>Klebsiella/Raoultella group</taxon>
        <taxon>Klebsiella</taxon>
        <taxon>Klebsiella pneumoniae complex</taxon>
    </lineage>
</organism>
<evidence type="ECO:0000313" key="2">
    <source>
        <dbReference type="Proteomes" id="UP000019586"/>
    </source>
</evidence>
<dbReference type="Proteomes" id="UP000019586">
    <property type="component" value="Chromosome"/>
</dbReference>
<protein>
    <submittedName>
        <fullName evidence="1">Uncharacterized protein</fullName>
    </submittedName>
</protein>
<accession>W8VD03</accession>